<dbReference type="InterPro" id="IPR004498">
    <property type="entry name" value="Ribosomal_PrmA_MeTrfase"/>
</dbReference>
<dbReference type="GO" id="GO:0032259">
    <property type="term" value="P:methylation"/>
    <property type="evidence" value="ECO:0007669"/>
    <property type="project" value="UniProtKB-KW"/>
</dbReference>
<comment type="catalytic activity">
    <reaction evidence="6">
        <text>L-lysyl-[protein] + 3 S-adenosyl-L-methionine = N(6),N(6),N(6)-trimethyl-L-lysyl-[protein] + 3 S-adenosyl-L-homocysteine + 3 H(+)</text>
        <dbReference type="Rhea" id="RHEA:54192"/>
        <dbReference type="Rhea" id="RHEA-COMP:9752"/>
        <dbReference type="Rhea" id="RHEA-COMP:13826"/>
        <dbReference type="ChEBI" id="CHEBI:15378"/>
        <dbReference type="ChEBI" id="CHEBI:29969"/>
        <dbReference type="ChEBI" id="CHEBI:57856"/>
        <dbReference type="ChEBI" id="CHEBI:59789"/>
        <dbReference type="ChEBI" id="CHEBI:61961"/>
    </reaction>
</comment>
<comment type="subcellular location">
    <subcellularLocation>
        <location evidence="6">Cytoplasm</location>
    </subcellularLocation>
</comment>
<dbReference type="HAMAP" id="MF_00735">
    <property type="entry name" value="Methyltr_PrmA"/>
    <property type="match status" value="1"/>
</dbReference>
<proteinExistence type="inferred from homology"/>
<keyword evidence="7" id="KW-0687">Ribonucleoprotein</keyword>
<feature type="binding site" evidence="6">
    <location>
        <position position="247"/>
    </location>
    <ligand>
        <name>S-adenosyl-L-methionine</name>
        <dbReference type="ChEBI" id="CHEBI:59789"/>
    </ligand>
</feature>
<dbReference type="Gene3D" id="3.40.50.150">
    <property type="entry name" value="Vaccinia Virus protein VP39"/>
    <property type="match status" value="1"/>
</dbReference>
<dbReference type="PANTHER" id="PTHR43648">
    <property type="entry name" value="ELECTRON TRANSFER FLAVOPROTEIN BETA SUBUNIT LYSINE METHYLTRANSFERASE"/>
    <property type="match status" value="1"/>
</dbReference>
<dbReference type="SUPFAM" id="SSF53335">
    <property type="entry name" value="S-adenosyl-L-methionine-dependent methyltransferases"/>
    <property type="match status" value="1"/>
</dbReference>
<evidence type="ECO:0000256" key="2">
    <source>
        <dbReference type="ARBA" id="ARBA00022490"/>
    </source>
</evidence>
<comment type="similarity">
    <text evidence="1 6">Belongs to the methyltransferase superfamily. PrmA family.</text>
</comment>
<evidence type="ECO:0000313" key="8">
    <source>
        <dbReference type="Proteomes" id="UP001203004"/>
    </source>
</evidence>
<comment type="function">
    <text evidence="6">Methylates ribosomal protein L11.</text>
</comment>
<dbReference type="Proteomes" id="UP001203004">
    <property type="component" value="Unassembled WGS sequence"/>
</dbReference>
<protein>
    <recommendedName>
        <fullName evidence="6">Ribosomal protein L11 methyltransferase</fullName>
        <shortName evidence="6">L11 Mtase</shortName>
        <ecNumber evidence="6">2.1.1.-</ecNumber>
    </recommendedName>
</protein>
<dbReference type="RefSeq" id="WP_249094755.1">
    <property type="nucleotide sequence ID" value="NZ_JAMAST010000001.1"/>
</dbReference>
<evidence type="ECO:0000256" key="4">
    <source>
        <dbReference type="ARBA" id="ARBA00022679"/>
    </source>
</evidence>
<evidence type="ECO:0000256" key="3">
    <source>
        <dbReference type="ARBA" id="ARBA00022603"/>
    </source>
</evidence>
<dbReference type="CDD" id="cd02440">
    <property type="entry name" value="AdoMet_MTases"/>
    <property type="match status" value="1"/>
</dbReference>
<dbReference type="EMBL" id="JAMAST010000001">
    <property type="protein sequence ID" value="MCL1630424.1"/>
    <property type="molecule type" value="Genomic_DNA"/>
</dbReference>
<feature type="binding site" evidence="6">
    <location>
        <position position="182"/>
    </location>
    <ligand>
        <name>S-adenosyl-L-methionine</name>
        <dbReference type="ChEBI" id="CHEBI:59789"/>
    </ligand>
</feature>
<evidence type="ECO:0000256" key="5">
    <source>
        <dbReference type="ARBA" id="ARBA00022691"/>
    </source>
</evidence>
<gene>
    <name evidence="6 7" type="primary">prmA</name>
    <name evidence="7" type="ORF">M3N64_00460</name>
</gene>
<keyword evidence="5 6" id="KW-0949">S-adenosyl-L-methionine</keyword>
<keyword evidence="7" id="KW-0689">Ribosomal protein</keyword>
<keyword evidence="4 6" id="KW-0808">Transferase</keyword>
<sequence length="314" mass="34198">MKWSEICIHTTEEAVDAVTNILYEAGAGGVVIEDAQDFQNTLSGGIADYALDPADFPLEGVNVKAYLPMNSFLGETVEEIKQSLNSLLLYDIDLGDGRITLSEHNEEEWATAWKKYYKPVRVGNHFYIAPAWENFVPEDAGRRVIELDPGMAFGTGTHPTTVLCIEALEKYLPENAKLLDIGTGTGVLSIASAKLGARHVDAVDLDAVAVQSARINVKLNHVKDVVSVSQNNLSDSIDGQYQVIVANLLAELVIRLADENVARLLDHDDGVLITSGIIKPKKDQVTEALSRSGLRVIEEMDSGDWIALIAARVD</sequence>
<evidence type="ECO:0000256" key="1">
    <source>
        <dbReference type="ARBA" id="ARBA00009741"/>
    </source>
</evidence>
<dbReference type="EC" id="2.1.1.-" evidence="6"/>
<dbReference type="NCBIfam" id="TIGR00406">
    <property type="entry name" value="prmA"/>
    <property type="match status" value="1"/>
</dbReference>
<feature type="binding site" evidence="6">
    <location>
        <position position="161"/>
    </location>
    <ligand>
        <name>S-adenosyl-L-methionine</name>
        <dbReference type="ChEBI" id="CHEBI:59789"/>
    </ligand>
</feature>
<reference evidence="7 8" key="1">
    <citation type="submission" date="2022-05" db="EMBL/GenBank/DDBJ databases">
        <title>Sporolactobacillus sp nov CPB3-1, isolated from tree bark (Mangifera indica L.).</title>
        <authorList>
            <person name="Phuengjayaem S."/>
            <person name="Tanasupawat S."/>
        </authorList>
    </citation>
    <scope>NUCLEOTIDE SEQUENCE [LARGE SCALE GENOMIC DNA]</scope>
    <source>
        <strain evidence="7 8">CPB3-1</strain>
    </source>
</reference>
<organism evidence="7 8">
    <name type="scientific">Sporolactobacillus mangiferae</name>
    <dbReference type="NCBI Taxonomy" id="2940498"/>
    <lineage>
        <taxon>Bacteria</taxon>
        <taxon>Bacillati</taxon>
        <taxon>Bacillota</taxon>
        <taxon>Bacilli</taxon>
        <taxon>Bacillales</taxon>
        <taxon>Sporolactobacillaceae</taxon>
        <taxon>Sporolactobacillus</taxon>
    </lineage>
</organism>
<accession>A0ABT0M814</accession>
<name>A0ABT0M814_9BACL</name>
<dbReference type="PIRSF" id="PIRSF000401">
    <property type="entry name" value="RPL11_MTase"/>
    <property type="match status" value="1"/>
</dbReference>
<keyword evidence="2 6" id="KW-0963">Cytoplasm</keyword>
<feature type="binding site" evidence="6">
    <location>
        <position position="204"/>
    </location>
    <ligand>
        <name>S-adenosyl-L-methionine</name>
        <dbReference type="ChEBI" id="CHEBI:59789"/>
    </ligand>
</feature>
<dbReference type="Pfam" id="PF06325">
    <property type="entry name" value="PrmA"/>
    <property type="match status" value="1"/>
</dbReference>
<comment type="caution">
    <text evidence="7">The sequence shown here is derived from an EMBL/GenBank/DDBJ whole genome shotgun (WGS) entry which is preliminary data.</text>
</comment>
<dbReference type="PANTHER" id="PTHR43648:SF1">
    <property type="entry name" value="ELECTRON TRANSFER FLAVOPROTEIN BETA SUBUNIT LYSINE METHYLTRANSFERASE"/>
    <property type="match status" value="1"/>
</dbReference>
<keyword evidence="8" id="KW-1185">Reference proteome</keyword>
<dbReference type="GO" id="GO:0005840">
    <property type="term" value="C:ribosome"/>
    <property type="evidence" value="ECO:0007669"/>
    <property type="project" value="UniProtKB-KW"/>
</dbReference>
<keyword evidence="3 6" id="KW-0489">Methyltransferase</keyword>
<evidence type="ECO:0000256" key="6">
    <source>
        <dbReference type="HAMAP-Rule" id="MF_00735"/>
    </source>
</evidence>
<dbReference type="InterPro" id="IPR029063">
    <property type="entry name" value="SAM-dependent_MTases_sf"/>
</dbReference>
<evidence type="ECO:0000313" key="7">
    <source>
        <dbReference type="EMBL" id="MCL1630424.1"/>
    </source>
</evidence>
<dbReference type="GO" id="GO:0008168">
    <property type="term" value="F:methyltransferase activity"/>
    <property type="evidence" value="ECO:0007669"/>
    <property type="project" value="UniProtKB-KW"/>
</dbReference>
<dbReference type="InterPro" id="IPR050078">
    <property type="entry name" value="Ribosomal_L11_MeTrfase_PrmA"/>
</dbReference>